<reference evidence="1 2" key="1">
    <citation type="submission" date="2021-12" db="EMBL/GenBank/DDBJ databases">
        <title>Genome sequencing of bacteria with rrn-lacking chromosome and rrn-plasmid.</title>
        <authorList>
            <person name="Anda M."/>
            <person name="Iwasaki W."/>
        </authorList>
    </citation>
    <scope>NUCLEOTIDE SEQUENCE [LARGE SCALE GENOMIC DNA]</scope>
    <source>
        <strain evidence="1 2">NBRC 15940</strain>
    </source>
</reference>
<dbReference type="Proteomes" id="UP001310022">
    <property type="component" value="Unassembled WGS sequence"/>
</dbReference>
<accession>A0AAN4W538</accession>
<name>A0AAN4W538_9BACT</name>
<evidence type="ECO:0000313" key="2">
    <source>
        <dbReference type="Proteomes" id="UP001310022"/>
    </source>
</evidence>
<proteinExistence type="predicted"/>
<dbReference type="AlphaFoldDB" id="A0AAN4W538"/>
<comment type="caution">
    <text evidence="1">The sequence shown here is derived from an EMBL/GenBank/DDBJ whole genome shotgun (WGS) entry which is preliminary data.</text>
</comment>
<dbReference type="EMBL" id="BQKE01000006">
    <property type="protein sequence ID" value="GJM64725.1"/>
    <property type="molecule type" value="Genomic_DNA"/>
</dbReference>
<sequence length="67" mass="8036">MFLFVFIFIDKIPTTLLRSHKTVIVLHVRMNNWPLRIKADHMVAERGIDYNQLNVLIEYYLLIVVHI</sequence>
<keyword evidence="2" id="KW-1185">Reference proteome</keyword>
<gene>
    <name evidence="1" type="ORF">PEDI_52770</name>
</gene>
<evidence type="ECO:0000313" key="1">
    <source>
        <dbReference type="EMBL" id="GJM64725.1"/>
    </source>
</evidence>
<protein>
    <submittedName>
        <fullName evidence="1">Uncharacterized protein</fullName>
    </submittedName>
</protein>
<organism evidence="1 2">
    <name type="scientific">Persicobacter diffluens</name>
    <dbReference type="NCBI Taxonomy" id="981"/>
    <lineage>
        <taxon>Bacteria</taxon>
        <taxon>Pseudomonadati</taxon>
        <taxon>Bacteroidota</taxon>
        <taxon>Cytophagia</taxon>
        <taxon>Cytophagales</taxon>
        <taxon>Persicobacteraceae</taxon>
        <taxon>Persicobacter</taxon>
    </lineage>
</organism>